<accession>A2DKH6</accession>
<dbReference type="Proteomes" id="UP000001542">
    <property type="component" value="Unassembled WGS sequence"/>
</dbReference>
<evidence type="ECO:0000313" key="1">
    <source>
        <dbReference type="EMBL" id="EAY19153.1"/>
    </source>
</evidence>
<evidence type="ECO:0000313" key="2">
    <source>
        <dbReference type="Proteomes" id="UP000001542"/>
    </source>
</evidence>
<dbReference type="InterPro" id="IPR026906">
    <property type="entry name" value="LRR_5"/>
</dbReference>
<dbReference type="VEuPathDB" id="TrichDB:TVAG_190480"/>
<dbReference type="SUPFAM" id="SSF52047">
    <property type="entry name" value="RNI-like"/>
    <property type="match status" value="1"/>
</dbReference>
<dbReference type="InterPro" id="IPR053139">
    <property type="entry name" value="Surface_bspA-like"/>
</dbReference>
<dbReference type="OMA" id="LGRMSRM"/>
<dbReference type="RefSeq" id="XP_001580139.1">
    <property type="nucleotide sequence ID" value="XM_001580089.1"/>
</dbReference>
<dbReference type="InterPro" id="IPR032675">
    <property type="entry name" value="LRR_dom_sf"/>
</dbReference>
<dbReference type="KEGG" id="tva:5464674"/>
<gene>
    <name evidence="1" type="ORF">TVAG_190480</name>
</gene>
<dbReference type="PANTHER" id="PTHR45661:SF3">
    <property type="entry name" value="IG-LIKE DOMAIN-CONTAINING PROTEIN"/>
    <property type="match status" value="1"/>
</dbReference>
<dbReference type="Gene3D" id="3.80.10.10">
    <property type="entry name" value="Ribonuclease Inhibitor"/>
    <property type="match status" value="13"/>
</dbReference>
<reference evidence="1" key="2">
    <citation type="journal article" date="2007" name="Science">
        <title>Draft genome sequence of the sexually transmitted pathogen Trichomonas vaginalis.</title>
        <authorList>
            <person name="Carlton J.M."/>
            <person name="Hirt R.P."/>
            <person name="Silva J.C."/>
            <person name="Delcher A.L."/>
            <person name="Schatz M."/>
            <person name="Zhao Q."/>
            <person name="Wortman J.R."/>
            <person name="Bidwell S.L."/>
            <person name="Alsmark U.C.M."/>
            <person name="Besteiro S."/>
            <person name="Sicheritz-Ponten T."/>
            <person name="Noel C.J."/>
            <person name="Dacks J.B."/>
            <person name="Foster P.G."/>
            <person name="Simillion C."/>
            <person name="Van de Peer Y."/>
            <person name="Miranda-Saavedra D."/>
            <person name="Barton G.J."/>
            <person name="Westrop G.D."/>
            <person name="Mueller S."/>
            <person name="Dessi D."/>
            <person name="Fiori P.L."/>
            <person name="Ren Q."/>
            <person name="Paulsen I."/>
            <person name="Zhang H."/>
            <person name="Bastida-Corcuera F.D."/>
            <person name="Simoes-Barbosa A."/>
            <person name="Brown M.T."/>
            <person name="Hayes R.D."/>
            <person name="Mukherjee M."/>
            <person name="Okumura C.Y."/>
            <person name="Schneider R."/>
            <person name="Smith A.J."/>
            <person name="Vanacova S."/>
            <person name="Villalvazo M."/>
            <person name="Haas B.J."/>
            <person name="Pertea M."/>
            <person name="Feldblyum T.V."/>
            <person name="Utterback T.R."/>
            <person name="Shu C.L."/>
            <person name="Osoegawa K."/>
            <person name="de Jong P.J."/>
            <person name="Hrdy I."/>
            <person name="Horvathova L."/>
            <person name="Zubacova Z."/>
            <person name="Dolezal P."/>
            <person name="Malik S.B."/>
            <person name="Logsdon J.M. Jr."/>
            <person name="Henze K."/>
            <person name="Gupta A."/>
            <person name="Wang C.C."/>
            <person name="Dunne R.L."/>
            <person name="Upcroft J.A."/>
            <person name="Upcroft P."/>
            <person name="White O."/>
            <person name="Salzberg S.L."/>
            <person name="Tang P."/>
            <person name="Chiu C.-H."/>
            <person name="Lee Y.-S."/>
            <person name="Embley T.M."/>
            <person name="Coombs G.H."/>
            <person name="Mottram J.C."/>
            <person name="Tachezy J."/>
            <person name="Fraser-Liggett C.M."/>
            <person name="Johnson P.J."/>
        </authorList>
    </citation>
    <scope>NUCLEOTIDE SEQUENCE [LARGE SCALE GENOMIC DNA]</scope>
    <source>
        <strain evidence="1">G3</strain>
    </source>
</reference>
<dbReference type="eggNOG" id="KOG4194">
    <property type="taxonomic scope" value="Eukaryota"/>
</dbReference>
<dbReference type="Pfam" id="PF13306">
    <property type="entry name" value="LRR_5"/>
    <property type="match status" value="9"/>
</dbReference>
<dbReference type="OrthoDB" id="2013775at2759"/>
<dbReference type="SUPFAM" id="SSF52058">
    <property type="entry name" value="L domain-like"/>
    <property type="match status" value="6"/>
</dbReference>
<dbReference type="eggNOG" id="KOG0619">
    <property type="taxonomic scope" value="Eukaryota"/>
</dbReference>
<dbReference type="PANTHER" id="PTHR45661">
    <property type="entry name" value="SURFACE ANTIGEN"/>
    <property type="match status" value="1"/>
</dbReference>
<reference evidence="1" key="1">
    <citation type="submission" date="2006-10" db="EMBL/GenBank/DDBJ databases">
        <authorList>
            <person name="Amadeo P."/>
            <person name="Zhao Q."/>
            <person name="Wortman J."/>
            <person name="Fraser-Liggett C."/>
            <person name="Carlton J."/>
        </authorList>
    </citation>
    <scope>NUCLEOTIDE SEQUENCE</scope>
    <source>
        <strain evidence="1">G3</strain>
    </source>
</reference>
<protein>
    <submittedName>
        <fullName evidence="1">Surface antigen BspA-like</fullName>
    </submittedName>
</protein>
<dbReference type="VEuPathDB" id="TrichDB:TVAGG3_0996770"/>
<sequence>MILLFLIAAVQSGDEKDPSSSTFLNVDGLRAFFLVDKDSGSLYFTRTNSDESSATDLTDLTIIDPVVVIQNRNYRIEGVLDHAFSFSNKLKKVNLSIPISKFGEHAFHNCTELEIVDIERTNIKELPSNTFSYCRNLQTVKLPKDLVNISNFAFAFSGLKEVFLPNSVNKLEESAFEETGINEIDLSNTNIQIIPSSAFKKCLNLKKIKFSPSITKIHSSAFSQIGIESIVLPKSIVTIQNFAFSGCQNLQKVDMSQLKITHLDQFIFQYCLKLTEVILPNTIKVLTDDSFSSTGLKSFSLSSHAVSIGKNTLKNCQNLKTIDLSESIITEIPNSFAFGCYNLETIKFNTKITTISDNAFANTKILEIIFPNSLTNIGSKSFFNCTNLTEIDLSSTKVSKIGNFTFSNCINLKSVTYSQEKVKLGHFTFSNTGFERVTIGDDIVSLGNGTFSNCKRLKEADLSNIVVDAVPAMSFENCSSLGEISFPDYQLIIGERAFSGIAIQSLTLPTTISYISTGSFQNCKKLKILQLSNIMFDEIPDYAFGGCSSLSKIVFTQGALKLGAGSLSGTAITKLIFPNSIYSIGNYLLKGCSKLQEVDLSDSPFTTIPKGLFKDCISLKKVVWPLQTFYLSDECLYNTAFTNFTLPINCEKLGNFSLAFNRHLSSVNISNLKTQIGSHLLYQCTNLSEIILPENLEYSLPEFTFSGTLIKNVTFDRRIKGIGVGCFEGCTELEIINISHVRLDELPERLCRNCSSLYEIHVSHWISGVGDFCFENCVNLTFFNFNCSAITIGKRSFCNTSIQEFITYEPLYYIDSFSFCNNNALYKVDFAASTITLISSYSFANCTNLTDLILPQNVHAILDFAFFNTSVTFLTIQWFTSAIAPYSFSSCKQLTTLDMTQYTVDSIPENVFENCLKLKTVLIPNTITRIHPTAFKNTKVTNTTVLNLTNKIPNEIKAENKENEMFVPNYGVPFYYTKLNNKEIGIGRVLSKNGKQIIYGNAYCGQTTGLTVHIPEYINKMRVTQILPHAFANSEFSLVILPKSIEKIGAYAFSECELMSISLKETEIREIYEHSFSKCRELRYVSLPTKLEVIGKAAFQSCDKILRFDFYENLKTISPYCFHSCQLIRKFDLSKTKLTVIPQSAFRHCIKTKFLYLPDSCTEIEDNAFNNMRVLKEFTLPAQIQKIDHRAFINCGFPVLNMSKLNITVIKKESFMQCGRLKTLVLPDKLLKIETRAFCHSRELQTVVFPPTLTEIQQSAFENCQSLDIINLSNTKVNYIAPELFRDSTELTTVILPTFIFKIGVKSFYNCIYLKSINIPSSLNSLSMYSFYCCVNLTNISLDSTTVENIPEYCFAFSGLKSFNPPPTLLSIKKCGFFMSPALETFNFVNSLKDIEESAFSGCISLKEADLSRTKVNFLPYKCFNSTISLKKVVLPKKFKKFEKDCFVNATNLVSINLIDTQTEYLPESLFSGCFKLSKFSIPKSVKDIGNRCFVNCRSVKEIDISWMDIDSLGIEVFCNCSSLISLKLPRKLTKLGVSCLFGTNIQEFSFENTSITQIPEYLFLNCHNLASIRFSQLIESIGHHAFYNCTKLSTIDLSNMKLKRLENSTFEKCSKLMTLVMSSMTTKVGSRCFAQTHLTSLESFTNVDIFSEGCFSGCIHMDTINFEHTRIAKIHDFSFANCTNLYSVILSSKIVSIGSFVFQNTMIKTLKITSSVKFLMDFAFAGMTKLESADISDCSFDAASEYCFKGCTNLKYLILRDPTIYVPTTAIEDSPKVMLTYKK</sequence>
<dbReference type="InParanoid" id="A2DKH6"/>
<proteinExistence type="predicted"/>
<keyword evidence="2" id="KW-1185">Reference proteome</keyword>
<dbReference type="EMBL" id="DS113211">
    <property type="protein sequence ID" value="EAY19153.1"/>
    <property type="molecule type" value="Genomic_DNA"/>
</dbReference>
<organism evidence="1 2">
    <name type="scientific">Trichomonas vaginalis (strain ATCC PRA-98 / G3)</name>
    <dbReference type="NCBI Taxonomy" id="412133"/>
    <lineage>
        <taxon>Eukaryota</taxon>
        <taxon>Metamonada</taxon>
        <taxon>Parabasalia</taxon>
        <taxon>Trichomonadida</taxon>
        <taxon>Trichomonadidae</taxon>
        <taxon>Trichomonas</taxon>
    </lineage>
</organism>
<name>A2DKH6_TRIV3</name>
<dbReference type="STRING" id="5722.A2DKH6"/>